<dbReference type="Pfam" id="PF13563">
    <property type="entry name" value="2_5_RNA_ligase2"/>
    <property type="match status" value="1"/>
</dbReference>
<dbReference type="EMBL" id="VIUW01000002">
    <property type="protein sequence ID" value="TWD15490.1"/>
    <property type="molecule type" value="Genomic_DNA"/>
</dbReference>
<keyword evidence="1" id="KW-0436">Ligase</keyword>
<reference evidence="1 2" key="1">
    <citation type="submission" date="2019-06" db="EMBL/GenBank/DDBJ databases">
        <title>Sequencing the genomes of 1000 actinobacteria strains.</title>
        <authorList>
            <person name="Klenk H.-P."/>
        </authorList>
    </citation>
    <scope>NUCLEOTIDE SEQUENCE [LARGE SCALE GENOMIC DNA]</scope>
    <source>
        <strain evidence="1 2">DSM 18935</strain>
    </source>
</reference>
<evidence type="ECO:0000313" key="1">
    <source>
        <dbReference type="EMBL" id="TWD15490.1"/>
    </source>
</evidence>
<dbReference type="InterPro" id="IPR009097">
    <property type="entry name" value="Cyclic_Pdiesterase"/>
</dbReference>
<dbReference type="InterPro" id="IPR050580">
    <property type="entry name" value="2H_phosphoesterase_YjcG-like"/>
</dbReference>
<organism evidence="1 2">
    <name type="scientific">Marihabitans asiaticum</name>
    <dbReference type="NCBI Taxonomy" id="415218"/>
    <lineage>
        <taxon>Bacteria</taxon>
        <taxon>Bacillati</taxon>
        <taxon>Actinomycetota</taxon>
        <taxon>Actinomycetes</taxon>
        <taxon>Micrococcales</taxon>
        <taxon>Intrasporangiaceae</taxon>
        <taxon>Marihabitans</taxon>
    </lineage>
</organism>
<keyword evidence="2" id="KW-1185">Reference proteome</keyword>
<dbReference type="PANTHER" id="PTHR40037:SF1">
    <property type="entry name" value="PHOSPHOESTERASE SAOUHSC_00951-RELATED"/>
    <property type="match status" value="1"/>
</dbReference>
<comment type="caution">
    <text evidence="1">The sequence shown here is derived from an EMBL/GenBank/DDBJ whole genome shotgun (WGS) entry which is preliminary data.</text>
</comment>
<dbReference type="Gene3D" id="3.90.1140.10">
    <property type="entry name" value="Cyclic phosphodiesterase"/>
    <property type="match status" value="1"/>
</dbReference>
<dbReference type="AlphaFoldDB" id="A0A560WD49"/>
<sequence>MAVYGVAVAVPDPWAEELQTWRERVGDPLARAIPPHVTLLPPTEIEDDALPRYTEYLRAVGAGHAAFPMHLRGSGTFRPVSPVVFVQVAQGIPGCEQLERAVRSGPVERALEFPYHPHVTVAHHIDEAALDRAFDGLGAFEARFEVTQFSLYAHGADEVWRPIQDFTLRG</sequence>
<dbReference type="SUPFAM" id="SSF55144">
    <property type="entry name" value="LigT-like"/>
    <property type="match status" value="1"/>
</dbReference>
<dbReference type="Proteomes" id="UP000315628">
    <property type="component" value="Unassembled WGS sequence"/>
</dbReference>
<proteinExistence type="predicted"/>
<protein>
    <submittedName>
        <fullName evidence="1">2'-5' RNA ligase</fullName>
    </submittedName>
</protein>
<accession>A0A560WD49</accession>
<dbReference type="GO" id="GO:0016874">
    <property type="term" value="F:ligase activity"/>
    <property type="evidence" value="ECO:0007669"/>
    <property type="project" value="UniProtKB-KW"/>
</dbReference>
<gene>
    <name evidence="1" type="ORF">FB557_1000</name>
</gene>
<dbReference type="PANTHER" id="PTHR40037">
    <property type="entry name" value="PHOSPHOESTERASE YJCG-RELATED"/>
    <property type="match status" value="1"/>
</dbReference>
<dbReference type="RefSeq" id="WP_144856231.1">
    <property type="nucleotide sequence ID" value="NZ_BAAAYT010000007.1"/>
</dbReference>
<evidence type="ECO:0000313" key="2">
    <source>
        <dbReference type="Proteomes" id="UP000315628"/>
    </source>
</evidence>
<dbReference type="OrthoDB" id="358773at2"/>
<name>A0A560WD49_9MICO</name>